<feature type="binding site" evidence="3">
    <location>
        <position position="143"/>
    </location>
    <ligand>
        <name>Zn(2+)</name>
        <dbReference type="ChEBI" id="CHEBI:29105"/>
    </ligand>
</feature>
<name>A0A520KTR3_METT2</name>
<organism evidence="5 6">
    <name type="scientific">Methanoliparum thermophilum</name>
    <dbReference type="NCBI Taxonomy" id="2491083"/>
    <lineage>
        <taxon>Archaea</taxon>
        <taxon>Methanobacteriati</taxon>
        <taxon>Methanobacteriota</taxon>
        <taxon>Candidatus Methanoliparia</taxon>
        <taxon>Candidatus Methanoliparales</taxon>
        <taxon>Candidatus Methanoliparaceae</taxon>
        <taxon>Candidatus Methanoliparum</taxon>
    </lineage>
</organism>
<dbReference type="GO" id="GO:0017136">
    <property type="term" value="F:histone deacetylase activity, NAD-dependent"/>
    <property type="evidence" value="ECO:0007669"/>
    <property type="project" value="TreeGrafter"/>
</dbReference>
<evidence type="ECO:0000313" key="5">
    <source>
        <dbReference type="EMBL" id="RZN65206.1"/>
    </source>
</evidence>
<dbReference type="GO" id="GO:0070403">
    <property type="term" value="F:NAD+ binding"/>
    <property type="evidence" value="ECO:0007669"/>
    <property type="project" value="InterPro"/>
</dbReference>
<reference evidence="5 6" key="1">
    <citation type="journal article" date="2019" name="Nat. Microbiol.">
        <title>Wide diversity of methane and short-chain alkane metabolisms in uncultured archaea.</title>
        <authorList>
            <person name="Borrel G."/>
            <person name="Adam P.S."/>
            <person name="McKay L.J."/>
            <person name="Chen L.X."/>
            <person name="Sierra-Garcia I.N."/>
            <person name="Sieber C.M."/>
            <person name="Letourneur Q."/>
            <person name="Ghozlane A."/>
            <person name="Andersen G.L."/>
            <person name="Li W.J."/>
            <person name="Hallam S.J."/>
            <person name="Muyzer G."/>
            <person name="de Oliveira V.M."/>
            <person name="Inskeep W.P."/>
            <person name="Banfield J.F."/>
            <person name="Gribaldo S."/>
        </authorList>
    </citation>
    <scope>NUCLEOTIDE SEQUENCE [LARGE SCALE GENOMIC DNA]</scope>
    <source>
        <strain evidence="5">NM1a</strain>
    </source>
</reference>
<dbReference type="Gene3D" id="3.30.1600.10">
    <property type="entry name" value="SIR2/SIRT2 'Small Domain"/>
    <property type="match status" value="1"/>
</dbReference>
<dbReference type="InterPro" id="IPR026590">
    <property type="entry name" value="Ssirtuin_cat_dom"/>
</dbReference>
<dbReference type="Pfam" id="PF02146">
    <property type="entry name" value="SIR2"/>
    <property type="match status" value="1"/>
</dbReference>
<dbReference type="InterPro" id="IPR029035">
    <property type="entry name" value="DHS-like_NAD/FAD-binding_dom"/>
</dbReference>
<dbReference type="InterPro" id="IPR003000">
    <property type="entry name" value="Sirtuin"/>
</dbReference>
<evidence type="ECO:0000256" key="2">
    <source>
        <dbReference type="ARBA" id="ARBA00023027"/>
    </source>
</evidence>
<dbReference type="InterPro" id="IPR050134">
    <property type="entry name" value="NAD-dep_sirtuin_deacylases"/>
</dbReference>
<dbReference type="PANTHER" id="PTHR11085">
    <property type="entry name" value="NAD-DEPENDENT PROTEIN DEACYLASE SIRTUIN-5, MITOCHONDRIAL-RELATED"/>
    <property type="match status" value="1"/>
</dbReference>
<evidence type="ECO:0000313" key="6">
    <source>
        <dbReference type="Proteomes" id="UP000317158"/>
    </source>
</evidence>
<protein>
    <submittedName>
        <fullName evidence="5">NAD-dependent deacylase</fullName>
    </submittedName>
</protein>
<evidence type="ECO:0000256" key="3">
    <source>
        <dbReference type="PROSITE-ProRule" id="PRU00236"/>
    </source>
</evidence>
<dbReference type="PANTHER" id="PTHR11085:SF11">
    <property type="entry name" value="NAD-DEPENDENT PROTEIN DEACETYLASE"/>
    <property type="match status" value="1"/>
</dbReference>
<feature type="binding site" evidence="3">
    <location>
        <position position="169"/>
    </location>
    <ligand>
        <name>Zn(2+)</name>
        <dbReference type="ChEBI" id="CHEBI:29105"/>
    </ligand>
</feature>
<keyword evidence="1" id="KW-0808">Transferase</keyword>
<dbReference type="AlphaFoldDB" id="A0A520KTR3"/>
<proteinExistence type="predicted"/>
<feature type="active site" description="Proton acceptor" evidence="3">
    <location>
        <position position="135"/>
    </location>
</feature>
<dbReference type="Gene3D" id="3.40.50.1220">
    <property type="entry name" value="TPP-binding domain"/>
    <property type="match status" value="1"/>
</dbReference>
<evidence type="ECO:0000259" key="4">
    <source>
        <dbReference type="PROSITE" id="PS50305"/>
    </source>
</evidence>
<dbReference type="PROSITE" id="PS50305">
    <property type="entry name" value="SIRTUIN"/>
    <property type="match status" value="1"/>
</dbReference>
<dbReference type="Proteomes" id="UP000317158">
    <property type="component" value="Unassembled WGS sequence"/>
</dbReference>
<dbReference type="EMBL" id="RXIF01000003">
    <property type="protein sequence ID" value="RZN65206.1"/>
    <property type="molecule type" value="Genomic_DNA"/>
</dbReference>
<gene>
    <name evidence="5" type="ORF">EF806_01430</name>
</gene>
<evidence type="ECO:0000256" key="1">
    <source>
        <dbReference type="ARBA" id="ARBA00022679"/>
    </source>
</evidence>
<keyword evidence="2" id="KW-0520">NAD</keyword>
<feature type="binding site" evidence="3">
    <location>
        <position position="171"/>
    </location>
    <ligand>
        <name>Zn(2+)</name>
        <dbReference type="ChEBI" id="CHEBI:29105"/>
    </ligand>
</feature>
<feature type="binding site" evidence="3">
    <location>
        <position position="146"/>
    </location>
    <ligand>
        <name>Zn(2+)</name>
        <dbReference type="ChEBI" id="CHEBI:29105"/>
    </ligand>
</feature>
<sequence length="268" mass="29554">MNDFNNNSLDKTLDEKIKKTAELIKDSKSIVALTGAGMSTESGIPDFRSPGTGIWEKIDPMKFASIDSFIKGLDLDELINLISDLDITSIFTSEPNEGHKALAELETINKLEGIITQNVDMLHQKAGCKNVIEIHGSMKTASCLRCNKKIEFDEFLAETIEQQKIPPKCPCGGIIKPDVVFFGEMLPKKALSRSIEYVSRCDMLLAIGSSLVVYPVSSLPRLAKEHGAKLVIINIEKTPYDNVADVVIHGKIGTVLPRVVKEVKRLMK</sequence>
<keyword evidence="3" id="KW-0862">Zinc</keyword>
<dbReference type="NCBIfam" id="NF001753">
    <property type="entry name" value="PRK00481.1-3"/>
    <property type="match status" value="1"/>
</dbReference>
<feature type="domain" description="Deacetylase sirtuin-type" evidence="4">
    <location>
        <begin position="10"/>
        <end position="268"/>
    </location>
</feature>
<comment type="caution">
    <text evidence="5">The sequence shown here is derived from an EMBL/GenBank/DDBJ whole genome shotgun (WGS) entry which is preliminary data.</text>
</comment>
<dbReference type="InterPro" id="IPR026591">
    <property type="entry name" value="Sirtuin_cat_small_dom_sf"/>
</dbReference>
<dbReference type="GO" id="GO:0046872">
    <property type="term" value="F:metal ion binding"/>
    <property type="evidence" value="ECO:0007669"/>
    <property type="project" value="UniProtKB-KW"/>
</dbReference>
<dbReference type="CDD" id="cd01407">
    <property type="entry name" value="SIR2-fam"/>
    <property type="match status" value="1"/>
</dbReference>
<accession>A0A520KTR3</accession>
<keyword evidence="3" id="KW-0479">Metal-binding</keyword>
<dbReference type="SUPFAM" id="SSF52467">
    <property type="entry name" value="DHS-like NAD/FAD-binding domain"/>
    <property type="match status" value="1"/>
</dbReference>